<gene>
    <name evidence="5" type="ORF">A9Q75_01960</name>
</gene>
<organism evidence="5 6">
    <name type="scientific">Colwellia psychrerythraea</name>
    <name type="common">Vibrio psychroerythus</name>
    <dbReference type="NCBI Taxonomy" id="28229"/>
    <lineage>
        <taxon>Bacteria</taxon>
        <taxon>Pseudomonadati</taxon>
        <taxon>Pseudomonadota</taxon>
        <taxon>Gammaproteobacteria</taxon>
        <taxon>Alteromonadales</taxon>
        <taxon>Colwelliaceae</taxon>
        <taxon>Colwellia</taxon>
    </lineage>
</organism>
<dbReference type="Pfam" id="PF13432">
    <property type="entry name" value="TPR_16"/>
    <property type="match status" value="2"/>
</dbReference>
<feature type="repeat" description="TPR" evidence="3">
    <location>
        <begin position="369"/>
        <end position="402"/>
    </location>
</feature>
<accession>A0A1Y5EUA0</accession>
<reference evidence="6" key="1">
    <citation type="journal article" date="2017" name="Proc. Natl. Acad. Sci. U.S.A.">
        <title>Simulation of Deepwater Horizon oil plume reveals substrate specialization within a complex community of hydrocarbon degraders.</title>
        <authorList>
            <person name="Hu P."/>
            <person name="Dubinsky E.A."/>
            <person name="Probst A.J."/>
            <person name="Wang J."/>
            <person name="Sieber C.M.K."/>
            <person name="Tom L.M."/>
            <person name="Gardinali P."/>
            <person name="Banfield J.F."/>
            <person name="Atlas R.M."/>
            <person name="Andersen G.L."/>
        </authorList>
    </citation>
    <scope>NUCLEOTIDE SEQUENCE [LARGE SCALE GENOMIC DNA]</scope>
</reference>
<dbReference type="AlphaFoldDB" id="A0A1Y5EUA0"/>
<evidence type="ECO:0000313" key="6">
    <source>
        <dbReference type="Proteomes" id="UP000243053"/>
    </source>
</evidence>
<evidence type="ECO:0000256" key="3">
    <source>
        <dbReference type="PROSITE-ProRule" id="PRU00339"/>
    </source>
</evidence>
<dbReference type="InterPro" id="IPR019734">
    <property type="entry name" value="TPR_rpt"/>
</dbReference>
<feature type="signal peptide" evidence="4">
    <location>
        <begin position="1"/>
        <end position="17"/>
    </location>
</feature>
<dbReference type="PANTHER" id="PTHR12558:SF13">
    <property type="entry name" value="CELL DIVISION CYCLE PROTEIN 27 HOMOLOG"/>
    <property type="match status" value="1"/>
</dbReference>
<dbReference type="PANTHER" id="PTHR12558">
    <property type="entry name" value="CELL DIVISION CYCLE 16,23,27"/>
    <property type="match status" value="1"/>
</dbReference>
<evidence type="ECO:0000313" key="5">
    <source>
        <dbReference type="EMBL" id="OUR84624.1"/>
    </source>
</evidence>
<dbReference type="PROSITE" id="PS50293">
    <property type="entry name" value="TPR_REGION"/>
    <property type="match status" value="1"/>
</dbReference>
<dbReference type="Pfam" id="PF13431">
    <property type="entry name" value="TPR_17"/>
    <property type="match status" value="1"/>
</dbReference>
<evidence type="ECO:0000256" key="1">
    <source>
        <dbReference type="ARBA" id="ARBA00022737"/>
    </source>
</evidence>
<dbReference type="NCBIfam" id="TIGR02917">
    <property type="entry name" value="PEP_TPR_lipo"/>
    <property type="match status" value="1"/>
</dbReference>
<dbReference type="Proteomes" id="UP000243053">
    <property type="component" value="Unassembled WGS sequence"/>
</dbReference>
<keyword evidence="1" id="KW-0677">Repeat</keyword>
<proteinExistence type="predicted"/>
<keyword evidence="4" id="KW-0732">Signal</keyword>
<evidence type="ECO:0000256" key="2">
    <source>
        <dbReference type="ARBA" id="ARBA00022803"/>
    </source>
</evidence>
<keyword evidence="2 3" id="KW-0802">TPR repeat</keyword>
<feature type="repeat" description="TPR" evidence="3">
    <location>
        <begin position="471"/>
        <end position="504"/>
    </location>
</feature>
<comment type="caution">
    <text evidence="5">The sequence shown here is derived from an EMBL/GenBank/DDBJ whole genome shotgun (WGS) entry which is preliminary data.</text>
</comment>
<dbReference type="Pfam" id="PF07719">
    <property type="entry name" value="TPR_2"/>
    <property type="match status" value="1"/>
</dbReference>
<evidence type="ECO:0000256" key="4">
    <source>
        <dbReference type="SAM" id="SignalP"/>
    </source>
</evidence>
<dbReference type="PROSITE" id="PS50005">
    <property type="entry name" value="TPR"/>
    <property type="match status" value="3"/>
</dbReference>
<sequence length="924" mass="103369">MKTYPYIFLLLISSSLAASQEDKLYETARSALNDNKYSEALIHVKNILKTSPEHLASNILIAEILLAHGSASAAEAALTKAASLGANKKQLRLLFAESYIMQRQYNKTLDYLPEQTNDDKLAAKIYVLRGDAHLGLRQLKLSQNDYNTALAFNAKNIDAKLGLAQIAVNYFQFRQAGKLVDEVLSGYIPPIKAWNLKASIQQSLGYNELALNAINQALMIDKNNIQSLIFASTINIELQQFELAEQYADTVLKQVPNEPKAEFLKAMIQVRKNENAGFESSIEKVAQVLDHLSEDVLQSNPSYYYLASVILFHQQKYEAARQYIDAYLFIDENNINALTLAATIELVEKKPMQAKTLLSRANFLDPNNPKILSMLGMTYLELKQYEKAHFHLAKVKELKPDLGIADTQLAQSYLATGMPGKAIKHLLTASAAEYDPTVVGLLLVESYIKSGEMDKGTSVAKNLAENMPDNANIQHHLGYIYQISGEIEKAKHQFEQALAIEPNHTKSIVSLANLDYQKGNADIAINRLKTALIISANDIDLITALSKLYNRTNNSAASIILLEEPFKLDKKNEALLKNLIVSYVGDKQLMLAIETLNTYLLNQRKTVELYIMLASLQIMNSDVNSAVSAYKSAIKQDGNKGTIYLLIAHAYQRFSKAPEAITAYKKSMAWDGDNDKAIIGLAQLYNAENDTDSAIKLIKSFEVSHQLSAQLVEVLANSYLRINQYRLAEIYYKKRIKLASNDSSVVGLNLIYRATKQTNKAVDLLTKSLNDSPNSLLLNTALAELYIDQSQWRNADKIYQTLVKLFPKQPAILNNASYVALNLSDYQRAEALVKKSLALVDNQPDSLDTLGWIYYHTKEFNKALPQFRKALAINNSNPAVKYHLALTLKAINRDKEAIKLMVDVVNSDYSQKADADVLLKQWLK</sequence>
<dbReference type="EMBL" id="MAAF01000012">
    <property type="protein sequence ID" value="OUR84624.1"/>
    <property type="molecule type" value="Genomic_DNA"/>
</dbReference>
<protein>
    <submittedName>
        <fullName evidence="5">Uncharacterized protein</fullName>
    </submittedName>
</protein>
<dbReference type="Gene3D" id="1.25.40.10">
    <property type="entry name" value="Tetratricopeptide repeat domain"/>
    <property type="match status" value="4"/>
</dbReference>
<feature type="repeat" description="TPR" evidence="3">
    <location>
        <begin position="844"/>
        <end position="877"/>
    </location>
</feature>
<dbReference type="InterPro" id="IPR014266">
    <property type="entry name" value="PEP-CTERM_TPR_PrsT"/>
</dbReference>
<dbReference type="Pfam" id="PF12895">
    <property type="entry name" value="ANAPC3"/>
    <property type="match status" value="1"/>
</dbReference>
<dbReference type="InterPro" id="IPR011990">
    <property type="entry name" value="TPR-like_helical_dom_sf"/>
</dbReference>
<name>A0A1Y5EUA0_COLPS</name>
<dbReference type="SUPFAM" id="SSF48452">
    <property type="entry name" value="TPR-like"/>
    <property type="match status" value="5"/>
</dbReference>
<dbReference type="Pfam" id="PF13174">
    <property type="entry name" value="TPR_6"/>
    <property type="match status" value="1"/>
</dbReference>
<dbReference type="InterPro" id="IPR013105">
    <property type="entry name" value="TPR_2"/>
</dbReference>
<feature type="chain" id="PRO_5012215545" evidence="4">
    <location>
        <begin position="18"/>
        <end position="924"/>
    </location>
</feature>
<dbReference type="SMART" id="SM00028">
    <property type="entry name" value="TPR"/>
    <property type="match status" value="16"/>
</dbReference>
<dbReference type="Pfam" id="PF13181">
    <property type="entry name" value="TPR_8"/>
    <property type="match status" value="1"/>
</dbReference>